<dbReference type="Gene3D" id="1.20.58.340">
    <property type="entry name" value="Magnesium transport protein CorA, transmembrane region"/>
    <property type="match status" value="2"/>
</dbReference>
<keyword evidence="7 8" id="KW-0472">Membrane</keyword>
<evidence type="ECO:0000313" key="9">
    <source>
        <dbReference type="EMBL" id="MDT0630667.1"/>
    </source>
</evidence>
<evidence type="ECO:0000256" key="6">
    <source>
        <dbReference type="ARBA" id="ARBA00022989"/>
    </source>
</evidence>
<dbReference type="Pfam" id="PF01544">
    <property type="entry name" value="CorA"/>
    <property type="match status" value="1"/>
</dbReference>
<dbReference type="EMBL" id="JAVRHT010000003">
    <property type="protein sequence ID" value="MDT0630667.1"/>
    <property type="molecule type" value="Genomic_DNA"/>
</dbReference>
<evidence type="ECO:0000256" key="7">
    <source>
        <dbReference type="ARBA" id="ARBA00023136"/>
    </source>
</evidence>
<keyword evidence="10" id="KW-1185">Reference proteome</keyword>
<dbReference type="CDD" id="cd12828">
    <property type="entry name" value="TmCorA-like_1"/>
    <property type="match status" value="1"/>
</dbReference>
<evidence type="ECO:0000256" key="5">
    <source>
        <dbReference type="ARBA" id="ARBA00022692"/>
    </source>
</evidence>
<feature type="transmembrane region" description="Helical" evidence="8">
    <location>
        <begin position="349"/>
        <end position="369"/>
    </location>
</feature>
<dbReference type="SUPFAM" id="SSF144083">
    <property type="entry name" value="Magnesium transport protein CorA, transmembrane region"/>
    <property type="match status" value="1"/>
</dbReference>
<protein>
    <recommendedName>
        <fullName evidence="8">Magnesium transport protein CorA</fullName>
    </recommendedName>
</protein>
<dbReference type="RefSeq" id="WP_311661931.1">
    <property type="nucleotide sequence ID" value="NZ_JAVRHT010000003.1"/>
</dbReference>
<organism evidence="9 10">
    <name type="scientific">Rubrivirga litoralis</name>
    <dbReference type="NCBI Taxonomy" id="3075598"/>
    <lineage>
        <taxon>Bacteria</taxon>
        <taxon>Pseudomonadati</taxon>
        <taxon>Rhodothermota</taxon>
        <taxon>Rhodothermia</taxon>
        <taxon>Rhodothermales</taxon>
        <taxon>Rubricoccaceae</taxon>
        <taxon>Rubrivirga</taxon>
    </lineage>
</organism>
<accession>A0ABU3BN13</accession>
<dbReference type="PANTHER" id="PTHR46494:SF1">
    <property type="entry name" value="CORA FAMILY METAL ION TRANSPORTER (EUROFUNG)"/>
    <property type="match status" value="1"/>
</dbReference>
<keyword evidence="3 8" id="KW-0813">Transport</keyword>
<keyword evidence="8" id="KW-0406">Ion transport</keyword>
<sequence length="407" mass="44937">MARRPPRPPDGRRDWDVGEQIAGRLREAGREAGQLLAPLTPRVPRLVERRSHALGRAPGLLVVPEAPVRPARVTAFHYTEGGVEEHDGLSAEAARALADRPGVTWVDVVGVADVATVDAVGRAFGLHPLVVEDLVHTTQRPKIETYDETLFVVARMVQATDADPEAAYATAGEDAPGHLIEQVSLVLGPGWVLSFQEAEGDVFDAVRDRLRRGVGRIRASGADYLLYALLDLVVDHVFVTLERMGDATERLEAQALDDPDPAVQAAISALRREVVVLRRSVWPLREVLARLQDEDVLFVEDRTRPYLRDAADHLVQAIEIIESLREVLASTNDLYLSALGTRQNEVMKVLTVVGTIFLPLGFLTGLYGMNFDDIPELHWRYGYFALLGVMALVTVGALAYFRKNDWI</sequence>
<proteinExistence type="inferred from homology"/>
<keyword evidence="8" id="KW-0460">Magnesium</keyword>
<gene>
    <name evidence="8 9" type="primary">corA</name>
    <name evidence="9" type="ORF">RM540_02810</name>
</gene>
<dbReference type="PANTHER" id="PTHR46494">
    <property type="entry name" value="CORA FAMILY METAL ION TRANSPORTER (EUROFUNG)"/>
    <property type="match status" value="1"/>
</dbReference>
<dbReference type="InterPro" id="IPR045861">
    <property type="entry name" value="CorA_cytoplasmic_dom"/>
</dbReference>
<evidence type="ECO:0000313" key="10">
    <source>
        <dbReference type="Proteomes" id="UP001267426"/>
    </source>
</evidence>
<name>A0ABU3BN13_9BACT</name>
<comment type="function">
    <text evidence="8">Mediates influx of magnesium ions.</text>
</comment>
<reference evidence="9 10" key="1">
    <citation type="submission" date="2023-09" db="EMBL/GenBank/DDBJ databases">
        <authorList>
            <person name="Rey-Velasco X."/>
        </authorList>
    </citation>
    <scope>NUCLEOTIDE SEQUENCE [LARGE SCALE GENOMIC DNA]</scope>
    <source>
        <strain evidence="9 10">F394</strain>
    </source>
</reference>
<comment type="caution">
    <text evidence="9">The sequence shown here is derived from an EMBL/GenBank/DDBJ whole genome shotgun (WGS) entry which is preliminary data.</text>
</comment>
<keyword evidence="4 8" id="KW-1003">Cell membrane</keyword>
<dbReference type="InterPro" id="IPR002523">
    <property type="entry name" value="MgTranspt_CorA/ZnTranspt_ZntB"/>
</dbReference>
<evidence type="ECO:0000256" key="2">
    <source>
        <dbReference type="ARBA" id="ARBA00009765"/>
    </source>
</evidence>
<dbReference type="Gene3D" id="3.30.460.20">
    <property type="entry name" value="CorA soluble domain-like"/>
    <property type="match status" value="1"/>
</dbReference>
<comment type="subcellular location">
    <subcellularLocation>
        <location evidence="1">Cell membrane</location>
        <topology evidence="1">Multi-pass membrane protein</topology>
    </subcellularLocation>
    <subcellularLocation>
        <location evidence="8">Membrane</location>
        <topology evidence="8">Multi-pass membrane protein</topology>
    </subcellularLocation>
</comment>
<evidence type="ECO:0000256" key="1">
    <source>
        <dbReference type="ARBA" id="ARBA00004651"/>
    </source>
</evidence>
<evidence type="ECO:0000256" key="4">
    <source>
        <dbReference type="ARBA" id="ARBA00022475"/>
    </source>
</evidence>
<dbReference type="NCBIfam" id="TIGR00383">
    <property type="entry name" value="corA"/>
    <property type="match status" value="1"/>
</dbReference>
<feature type="transmembrane region" description="Helical" evidence="8">
    <location>
        <begin position="381"/>
        <end position="401"/>
    </location>
</feature>
<dbReference type="Proteomes" id="UP001267426">
    <property type="component" value="Unassembled WGS sequence"/>
</dbReference>
<dbReference type="InterPro" id="IPR045863">
    <property type="entry name" value="CorA_TM1_TM2"/>
</dbReference>
<evidence type="ECO:0000256" key="3">
    <source>
        <dbReference type="ARBA" id="ARBA00022448"/>
    </source>
</evidence>
<comment type="similarity">
    <text evidence="2 8">Belongs to the CorA metal ion transporter (MIT) (TC 1.A.35) family.</text>
</comment>
<keyword evidence="6 8" id="KW-1133">Transmembrane helix</keyword>
<evidence type="ECO:0000256" key="8">
    <source>
        <dbReference type="RuleBase" id="RU362010"/>
    </source>
</evidence>
<dbReference type="InterPro" id="IPR004488">
    <property type="entry name" value="Mg/Co-transport_prot_CorA"/>
</dbReference>
<keyword evidence="5 8" id="KW-0812">Transmembrane</keyword>
<dbReference type="SUPFAM" id="SSF143865">
    <property type="entry name" value="CorA soluble domain-like"/>
    <property type="match status" value="1"/>
</dbReference>